<dbReference type="InterPro" id="IPR035940">
    <property type="entry name" value="CAP_sf"/>
</dbReference>
<dbReference type="PRINTS" id="PR00837">
    <property type="entry name" value="V5TPXLIKE"/>
</dbReference>
<feature type="chain" id="PRO_5012171890" evidence="1">
    <location>
        <begin position="24"/>
        <end position="230"/>
    </location>
</feature>
<sequence>MAMTHLPLVFSLLALALIGSLEASTQLACKNSNILLGIKKITKKDKEKLLDAHNRYRELVASGKSLGQPAAQNMLVLSWDDYAAQKAFSWASKCKLRPTRLKNKYNQTMGQNLYANMTTRNGDVNTTFNAWAGEMVKAWYDQVKVYNFGPDFSEKTGHYTQLVWATTSKLGCGYSYFKKGEHWHVGYLVCNYDSSGNKHNQPPYIKGKVNCKAHDLVRSRKYNHLCVEKN</sequence>
<dbReference type="CDD" id="cd05380">
    <property type="entry name" value="CAP_euk"/>
    <property type="match status" value="1"/>
</dbReference>
<dbReference type="PROSITE" id="PS01009">
    <property type="entry name" value="CRISP_1"/>
    <property type="match status" value="1"/>
</dbReference>
<dbReference type="PRINTS" id="PR00838">
    <property type="entry name" value="V5ALLERGEN"/>
</dbReference>
<dbReference type="Pfam" id="PF00188">
    <property type="entry name" value="CAP"/>
    <property type="match status" value="1"/>
</dbReference>
<dbReference type="GO" id="GO:0005576">
    <property type="term" value="C:extracellular region"/>
    <property type="evidence" value="ECO:0007669"/>
    <property type="project" value="UniProtKB-SubCell"/>
</dbReference>
<dbReference type="EMBL" id="GFTR01003846">
    <property type="protein sequence ID" value="JAW12580.1"/>
    <property type="molecule type" value="Transcribed_RNA"/>
</dbReference>
<dbReference type="SUPFAM" id="SSF55797">
    <property type="entry name" value="PR-1-like"/>
    <property type="match status" value="1"/>
</dbReference>
<feature type="signal peptide" evidence="1">
    <location>
        <begin position="1"/>
        <end position="23"/>
    </location>
</feature>
<reference evidence="3" key="1">
    <citation type="journal article" date="2018" name="PLoS Negl. Trop. Dis.">
        <title>An insight into the salivary gland and fat body transcriptome of Panstrongylus lignarius (Hemiptera: Heteroptera), the main vector of Chagas disease in Peru.</title>
        <authorList>
            <person name="Nevoa J.C."/>
            <person name="Mendes M.T."/>
            <person name="da Silva M.V."/>
            <person name="Soares S.C."/>
            <person name="Oliveira C.J.F."/>
            <person name="Ribeiro J.M.C."/>
        </authorList>
    </citation>
    <scope>NUCLEOTIDE SEQUENCE</scope>
</reference>
<dbReference type="Gene3D" id="3.40.33.10">
    <property type="entry name" value="CAP"/>
    <property type="match status" value="1"/>
</dbReference>
<evidence type="ECO:0000313" key="3">
    <source>
        <dbReference type="EMBL" id="JAW12580.1"/>
    </source>
</evidence>
<proteinExistence type="predicted"/>
<dbReference type="PANTHER" id="PTHR10334">
    <property type="entry name" value="CYSTEINE-RICH SECRETORY PROTEIN-RELATED"/>
    <property type="match status" value="1"/>
</dbReference>
<name>A0A224XVU3_9HEMI</name>
<evidence type="ECO:0000259" key="2">
    <source>
        <dbReference type="SMART" id="SM00198"/>
    </source>
</evidence>
<dbReference type="InterPro" id="IPR014044">
    <property type="entry name" value="CAP_dom"/>
</dbReference>
<protein>
    <submittedName>
        <fullName evidence="3">Putative salivary scp/antigen 5 protein</fullName>
    </submittedName>
</protein>
<dbReference type="SMART" id="SM00198">
    <property type="entry name" value="SCP"/>
    <property type="match status" value="1"/>
</dbReference>
<dbReference type="InterPro" id="IPR018244">
    <property type="entry name" value="Allrgn_V5/Tpx1_CS"/>
</dbReference>
<evidence type="ECO:0000256" key="1">
    <source>
        <dbReference type="SAM" id="SignalP"/>
    </source>
</evidence>
<dbReference type="InterPro" id="IPR001283">
    <property type="entry name" value="CRISP-related"/>
</dbReference>
<organism evidence="3">
    <name type="scientific">Panstrongylus lignarius</name>
    <dbReference type="NCBI Taxonomy" id="156445"/>
    <lineage>
        <taxon>Eukaryota</taxon>
        <taxon>Metazoa</taxon>
        <taxon>Ecdysozoa</taxon>
        <taxon>Arthropoda</taxon>
        <taxon>Hexapoda</taxon>
        <taxon>Insecta</taxon>
        <taxon>Pterygota</taxon>
        <taxon>Neoptera</taxon>
        <taxon>Paraneoptera</taxon>
        <taxon>Hemiptera</taxon>
        <taxon>Heteroptera</taxon>
        <taxon>Panheteroptera</taxon>
        <taxon>Cimicomorpha</taxon>
        <taxon>Reduviidae</taxon>
        <taxon>Triatominae</taxon>
        <taxon>Panstrongylus</taxon>
    </lineage>
</organism>
<dbReference type="AlphaFoldDB" id="A0A224XVU3"/>
<keyword evidence="1" id="KW-0732">Signal</keyword>
<feature type="domain" description="SCP" evidence="2">
    <location>
        <begin position="44"/>
        <end position="200"/>
    </location>
</feature>
<dbReference type="InterPro" id="IPR002413">
    <property type="entry name" value="V5_allergen-like"/>
</dbReference>
<accession>A0A224XVU3</accession>